<keyword evidence="2" id="KW-1185">Reference proteome</keyword>
<accession>A0ABR7G0W6</accession>
<dbReference type="RefSeq" id="WP_021865500.1">
    <property type="nucleotide sequence ID" value="NZ_JACOPD010000005.1"/>
</dbReference>
<organism evidence="1 2">
    <name type="scientific">Lachnospira hominis</name>
    <name type="common">ex Liu et al. 2021</name>
    <dbReference type="NCBI Taxonomy" id="2763051"/>
    <lineage>
        <taxon>Bacteria</taxon>
        <taxon>Bacillati</taxon>
        <taxon>Bacillota</taxon>
        <taxon>Clostridia</taxon>
        <taxon>Lachnospirales</taxon>
        <taxon>Lachnospiraceae</taxon>
        <taxon>Lachnospira</taxon>
    </lineage>
</organism>
<name>A0ABR7G0W6_9FIRM</name>
<protein>
    <submittedName>
        <fullName evidence="1">Uncharacterized protein</fullName>
    </submittedName>
</protein>
<dbReference type="EMBL" id="JACOPD010000005">
    <property type="protein sequence ID" value="MBC5681083.1"/>
    <property type="molecule type" value="Genomic_DNA"/>
</dbReference>
<proteinExistence type="predicted"/>
<gene>
    <name evidence="1" type="ORF">H8S01_08930</name>
</gene>
<sequence>MRWYRNLYLGDNAKKAKYKVFGRIRKGRFTSDTFLITLPSSEENLLDITSANFLLQPYFKKKINLDKIYVVGLAKGREEALYLVRDIIDEVYSNTKGFDIAGYLHFGVGRNRE</sequence>
<dbReference type="Proteomes" id="UP000628463">
    <property type="component" value="Unassembled WGS sequence"/>
</dbReference>
<evidence type="ECO:0000313" key="2">
    <source>
        <dbReference type="Proteomes" id="UP000628463"/>
    </source>
</evidence>
<evidence type="ECO:0000313" key="1">
    <source>
        <dbReference type="EMBL" id="MBC5681083.1"/>
    </source>
</evidence>
<reference evidence="1 2" key="1">
    <citation type="submission" date="2020-08" db="EMBL/GenBank/DDBJ databases">
        <title>Genome public.</title>
        <authorList>
            <person name="Liu C."/>
            <person name="Sun Q."/>
        </authorList>
    </citation>
    <scope>NUCLEOTIDE SEQUENCE [LARGE SCALE GENOMIC DNA]</scope>
    <source>
        <strain evidence="1 2">NSJ-43</strain>
    </source>
</reference>
<comment type="caution">
    <text evidence="1">The sequence shown here is derived from an EMBL/GenBank/DDBJ whole genome shotgun (WGS) entry which is preliminary data.</text>
</comment>